<name>A0A5E4UV96_9BURK</name>
<reference evidence="1 2" key="1">
    <citation type="submission" date="2019-08" db="EMBL/GenBank/DDBJ databases">
        <authorList>
            <person name="Peeters C."/>
        </authorList>
    </citation>
    <scope>NUCLEOTIDE SEQUENCE [LARGE SCALE GENOMIC DNA]</scope>
    <source>
        <strain evidence="1 2">LMG 31111</strain>
    </source>
</reference>
<organism evidence="1 2">
    <name type="scientific">Pandoraea communis</name>
    <dbReference type="NCBI Taxonomy" id="2508297"/>
    <lineage>
        <taxon>Bacteria</taxon>
        <taxon>Pseudomonadati</taxon>
        <taxon>Pseudomonadota</taxon>
        <taxon>Betaproteobacteria</taxon>
        <taxon>Burkholderiales</taxon>
        <taxon>Burkholderiaceae</taxon>
        <taxon>Pandoraea</taxon>
    </lineage>
</organism>
<sequence>MSSLRQHYKEFIIEAQAKLAGLGGYTVPSGERRYIPVAILRSISVKGIDGFRETPSQGAVVIQITLSDRLDSDPHRALRCAISYARRVIDGMTLPELNGGFAATGLVACPQTLH</sequence>
<evidence type="ECO:0000313" key="2">
    <source>
        <dbReference type="Proteomes" id="UP000383971"/>
    </source>
</evidence>
<dbReference type="EMBL" id="CABPSE010000006">
    <property type="protein sequence ID" value="VVE02989.1"/>
    <property type="molecule type" value="Genomic_DNA"/>
</dbReference>
<protein>
    <submittedName>
        <fullName evidence="1">Uncharacterized protein</fullName>
    </submittedName>
</protein>
<evidence type="ECO:0000313" key="1">
    <source>
        <dbReference type="EMBL" id="VVE02989.1"/>
    </source>
</evidence>
<gene>
    <name evidence="1" type="ORF">PCO31111_02257</name>
</gene>
<dbReference type="RefSeq" id="WP_150584972.1">
    <property type="nucleotide sequence ID" value="NZ_CABPSE010000006.1"/>
</dbReference>
<dbReference type="Proteomes" id="UP000383971">
    <property type="component" value="Unassembled WGS sequence"/>
</dbReference>
<accession>A0A5E4UV96</accession>
<dbReference type="AlphaFoldDB" id="A0A5E4UV96"/>
<keyword evidence="2" id="KW-1185">Reference proteome</keyword>
<proteinExistence type="predicted"/>